<keyword evidence="6" id="KW-0811">Translocation</keyword>
<reference evidence="10 11" key="1">
    <citation type="submission" date="2023-09" db="EMBL/GenBank/DDBJ databases">
        <title>Pyrofollis japonicus gen. nov. sp. nov., a novel member of the family Pyrodictiaceae isolated from the Iheya North hydrothermal field.</title>
        <authorList>
            <person name="Miyazaki U."/>
            <person name="Sanari M."/>
            <person name="Tame A."/>
            <person name="Kitajima M."/>
            <person name="Okamoto A."/>
            <person name="Sawayama S."/>
            <person name="Miyazaki J."/>
            <person name="Takai K."/>
            <person name="Nakagawa S."/>
        </authorList>
    </citation>
    <scope>NUCLEOTIDE SEQUENCE [LARGE SCALE GENOMIC DNA]</scope>
    <source>
        <strain evidence="10 11">AV2</strain>
    </source>
</reference>
<evidence type="ECO:0000256" key="8">
    <source>
        <dbReference type="ARBA" id="ARBA00037847"/>
    </source>
</evidence>
<evidence type="ECO:0008006" key="12">
    <source>
        <dbReference type="Google" id="ProtNLM"/>
    </source>
</evidence>
<proteinExistence type="inferred from homology"/>
<dbReference type="GeneID" id="89288334"/>
<evidence type="ECO:0000313" key="10">
    <source>
        <dbReference type="EMBL" id="BES80737.1"/>
    </source>
</evidence>
<dbReference type="Proteomes" id="UP001341135">
    <property type="component" value="Chromosome"/>
</dbReference>
<evidence type="ECO:0000256" key="9">
    <source>
        <dbReference type="SAM" id="Phobius"/>
    </source>
</evidence>
<dbReference type="RefSeq" id="WP_338251222.1">
    <property type="nucleotide sequence ID" value="NZ_AP028907.1"/>
</dbReference>
<protein>
    <recommendedName>
        <fullName evidence="12">Preprotein translocase subunit Sec61beta</fullName>
    </recommendedName>
</protein>
<comment type="subcellular location">
    <subcellularLocation>
        <location evidence="8">Endomembrane system</location>
        <topology evidence="8">Single-pass membrane protein</topology>
    </subcellularLocation>
</comment>
<evidence type="ECO:0000256" key="7">
    <source>
        <dbReference type="ARBA" id="ARBA00023136"/>
    </source>
</evidence>
<evidence type="ECO:0000256" key="5">
    <source>
        <dbReference type="ARBA" id="ARBA00022989"/>
    </source>
</evidence>
<evidence type="ECO:0000256" key="6">
    <source>
        <dbReference type="ARBA" id="ARBA00023010"/>
    </source>
</evidence>
<organism evidence="10 11">
    <name type="scientific">Pyrodictium abyssi</name>
    <dbReference type="NCBI Taxonomy" id="54256"/>
    <lineage>
        <taxon>Archaea</taxon>
        <taxon>Thermoproteota</taxon>
        <taxon>Thermoprotei</taxon>
        <taxon>Desulfurococcales</taxon>
        <taxon>Pyrodictiaceae</taxon>
        <taxon>Pyrodictium</taxon>
    </lineage>
</organism>
<feature type="transmembrane region" description="Helical" evidence="9">
    <location>
        <begin position="42"/>
        <end position="61"/>
    </location>
</feature>
<dbReference type="EMBL" id="AP028907">
    <property type="protein sequence ID" value="BES80737.1"/>
    <property type="molecule type" value="Genomic_DNA"/>
</dbReference>
<keyword evidence="5 9" id="KW-1133">Transmembrane helix</keyword>
<keyword evidence="11" id="KW-1185">Reference proteome</keyword>
<evidence type="ECO:0000256" key="4">
    <source>
        <dbReference type="ARBA" id="ARBA00022927"/>
    </source>
</evidence>
<evidence type="ECO:0000256" key="2">
    <source>
        <dbReference type="ARBA" id="ARBA00022448"/>
    </source>
</evidence>
<keyword evidence="3 9" id="KW-0812">Transmembrane</keyword>
<sequence length="62" mass="6859">MPRSTKKDSKKEEKSKDTAPTVFTAAGLLAFSEEDAVFRIKPIHVMMITMGFIAAIVLFSLI</sequence>
<name>A0ABM8IX43_9CREN</name>
<evidence type="ECO:0000256" key="1">
    <source>
        <dbReference type="ARBA" id="ARBA00006103"/>
    </source>
</evidence>
<keyword evidence="7 9" id="KW-0472">Membrane</keyword>
<accession>A0ABM8IX43</accession>
<gene>
    <name evidence="10" type="ORF">PABY_03040</name>
</gene>
<dbReference type="InterPro" id="IPR016482">
    <property type="entry name" value="SecG/Sec61-beta/Sbh"/>
</dbReference>
<evidence type="ECO:0000256" key="3">
    <source>
        <dbReference type="ARBA" id="ARBA00022692"/>
    </source>
</evidence>
<evidence type="ECO:0000313" key="11">
    <source>
        <dbReference type="Proteomes" id="UP001341135"/>
    </source>
</evidence>
<keyword evidence="2" id="KW-0813">Transport</keyword>
<keyword evidence="4" id="KW-0653">Protein transport</keyword>
<comment type="similarity">
    <text evidence="1">Belongs to the SEC61-beta family.</text>
</comment>
<dbReference type="Pfam" id="PF03911">
    <property type="entry name" value="Sec61_beta"/>
    <property type="match status" value="1"/>
</dbReference>